<proteinExistence type="predicted"/>
<gene>
    <name evidence="3" type="ORF">FUA24_10270</name>
</gene>
<dbReference type="Gene3D" id="2.60.120.1440">
    <property type="match status" value="1"/>
</dbReference>
<dbReference type="Pfam" id="PF04773">
    <property type="entry name" value="FecR"/>
    <property type="match status" value="1"/>
</dbReference>
<evidence type="ECO:0000313" key="3">
    <source>
        <dbReference type="EMBL" id="TYA78728.1"/>
    </source>
</evidence>
<name>A0A5D0I5R8_9FLAO</name>
<dbReference type="InterPro" id="IPR006860">
    <property type="entry name" value="FecR"/>
</dbReference>
<dbReference type="OrthoDB" id="1097347at2"/>
<accession>A0A5D0I5R8</accession>
<feature type="transmembrane region" description="Helical" evidence="1">
    <location>
        <begin position="74"/>
        <end position="94"/>
    </location>
</feature>
<dbReference type="Proteomes" id="UP000323930">
    <property type="component" value="Unassembled WGS sequence"/>
</dbReference>
<protein>
    <submittedName>
        <fullName evidence="3">DUF4974 domain-containing protein</fullName>
    </submittedName>
</protein>
<organism evidence="3 4">
    <name type="scientific">Seonamhaeicola marinus</name>
    <dbReference type="NCBI Taxonomy" id="1912246"/>
    <lineage>
        <taxon>Bacteria</taxon>
        <taxon>Pseudomonadati</taxon>
        <taxon>Bacteroidota</taxon>
        <taxon>Flavobacteriia</taxon>
        <taxon>Flavobacteriales</taxon>
        <taxon>Flavobacteriaceae</taxon>
    </lineage>
</organism>
<keyword evidence="1" id="KW-1133">Transmembrane helix</keyword>
<feature type="domain" description="FecR protein" evidence="2">
    <location>
        <begin position="99"/>
        <end position="189"/>
    </location>
</feature>
<evidence type="ECO:0000256" key="1">
    <source>
        <dbReference type="SAM" id="Phobius"/>
    </source>
</evidence>
<keyword evidence="4" id="KW-1185">Reference proteome</keyword>
<dbReference type="EMBL" id="VSDQ01000577">
    <property type="protein sequence ID" value="TYA78728.1"/>
    <property type="molecule type" value="Genomic_DNA"/>
</dbReference>
<sequence>MEKSHNNDTFLGRWISGELSKEELSKFKETKAYKQFEFINKESQLLSGPEIDVEAALLEVKRSTKLKQKRSKAIRLWQTVGIAAVLVISVGLYLNSSKTYSNEVGSIQTIVLDDGSVIELNANSSVSHKRFFWLNNKLVKLKGEALFKVQKGNGFIVEASNNIVKVLGTEFNIKDRINFELTCYEGQVELSNKDEAFSAKTLTKGMQVNILNNVLTETTLQENSPSWLSRVSKFNAQPLYLVLEELSQYFNISFNTKNIDTDRLYSGSFKHHDLDLALKSTLVPMGIKYQKEQDTYILSD</sequence>
<evidence type="ECO:0000313" key="4">
    <source>
        <dbReference type="Proteomes" id="UP000323930"/>
    </source>
</evidence>
<dbReference type="InterPro" id="IPR012373">
    <property type="entry name" value="Ferrdict_sens_TM"/>
</dbReference>
<dbReference type="RefSeq" id="WP_148542021.1">
    <property type="nucleotide sequence ID" value="NZ_VSDQ01000577.1"/>
</dbReference>
<evidence type="ECO:0000259" key="2">
    <source>
        <dbReference type="Pfam" id="PF04773"/>
    </source>
</evidence>
<keyword evidence="1" id="KW-0812">Transmembrane</keyword>
<dbReference type="Gene3D" id="3.55.50.30">
    <property type="match status" value="1"/>
</dbReference>
<dbReference type="GO" id="GO:0016989">
    <property type="term" value="F:sigma factor antagonist activity"/>
    <property type="evidence" value="ECO:0007669"/>
    <property type="project" value="TreeGrafter"/>
</dbReference>
<dbReference type="PANTHER" id="PTHR30273:SF2">
    <property type="entry name" value="PROTEIN FECR"/>
    <property type="match status" value="1"/>
</dbReference>
<dbReference type="PANTHER" id="PTHR30273">
    <property type="entry name" value="PERIPLASMIC SIGNAL SENSOR AND SIGMA FACTOR ACTIVATOR FECR-RELATED"/>
    <property type="match status" value="1"/>
</dbReference>
<comment type="caution">
    <text evidence="3">The sequence shown here is derived from an EMBL/GenBank/DDBJ whole genome shotgun (WGS) entry which is preliminary data.</text>
</comment>
<dbReference type="AlphaFoldDB" id="A0A5D0I5R8"/>
<reference evidence="3 4" key="1">
    <citation type="submission" date="2019-08" db="EMBL/GenBank/DDBJ databases">
        <title>Seonamhaeicola sediminis sp. nov., isolated from marine sediment.</title>
        <authorList>
            <person name="Cao W.R."/>
        </authorList>
    </citation>
    <scope>NUCLEOTIDE SEQUENCE [LARGE SCALE GENOMIC DNA]</scope>
    <source>
        <strain evidence="3 4">B011</strain>
    </source>
</reference>
<keyword evidence="1" id="KW-0472">Membrane</keyword>